<protein>
    <submittedName>
        <fullName evidence="2">Uncharacterized protein</fullName>
    </submittedName>
</protein>
<reference evidence="2" key="1">
    <citation type="journal article" date="2016" name="Sci. Rep.">
        <title>Molecular characterization of firefly nuptial gifts: a multi-omics approach sheds light on postcopulatory sexual selection.</title>
        <authorList>
            <person name="Al-Wathiqui N."/>
            <person name="Fallon T.R."/>
            <person name="South A."/>
            <person name="Weng J.K."/>
            <person name="Lewis S.M."/>
        </authorList>
    </citation>
    <scope>NUCLEOTIDE SEQUENCE</scope>
</reference>
<dbReference type="AlphaFoldDB" id="A0A1Y1K0J2"/>
<evidence type="ECO:0000256" key="1">
    <source>
        <dbReference type="SAM" id="SignalP"/>
    </source>
</evidence>
<dbReference type="RefSeq" id="XP_031348090.1">
    <property type="nucleotide sequence ID" value="XM_031492230.1"/>
</dbReference>
<feature type="signal peptide" evidence="1">
    <location>
        <begin position="1"/>
        <end position="16"/>
    </location>
</feature>
<dbReference type="OrthoDB" id="6340140at2759"/>
<organism evidence="2">
    <name type="scientific">Photinus pyralis</name>
    <name type="common">Common eastern firefly</name>
    <name type="synonym">Lampyris pyralis</name>
    <dbReference type="NCBI Taxonomy" id="7054"/>
    <lineage>
        <taxon>Eukaryota</taxon>
        <taxon>Metazoa</taxon>
        <taxon>Ecdysozoa</taxon>
        <taxon>Arthropoda</taxon>
        <taxon>Hexapoda</taxon>
        <taxon>Insecta</taxon>
        <taxon>Pterygota</taxon>
        <taxon>Neoptera</taxon>
        <taxon>Endopterygota</taxon>
        <taxon>Coleoptera</taxon>
        <taxon>Polyphaga</taxon>
        <taxon>Elateriformia</taxon>
        <taxon>Elateroidea</taxon>
        <taxon>Lampyridae</taxon>
        <taxon>Lampyrinae</taxon>
        <taxon>Photinus</taxon>
    </lineage>
</organism>
<feature type="chain" id="PRO_5012485749" evidence="1">
    <location>
        <begin position="17"/>
        <end position="132"/>
    </location>
</feature>
<dbReference type="EMBL" id="GEZM01096249">
    <property type="protein sequence ID" value="JAV55014.1"/>
    <property type="molecule type" value="Transcribed_RNA"/>
</dbReference>
<name>A0A1Y1K0J2_PHOPY</name>
<accession>A0A1Y1K0J2</accession>
<evidence type="ECO:0000313" key="2">
    <source>
        <dbReference type="EMBL" id="JAV55014.1"/>
    </source>
</evidence>
<proteinExistence type="predicted"/>
<dbReference type="GeneID" id="116174327"/>
<keyword evidence="1" id="KW-0732">Signal</keyword>
<sequence length="132" mass="15098">MKIITLLIFIVTVTHAYPPGQFLYSDNLSNSVDEVYDSYLSVSDDDKDDVNPPPNSLLNQLIENENANLISPAETQRVEQTSIVHVQTREKNKRYSSSPVADLTLCHFKICNMGRKRTTRYFQVMKTLDNKT</sequence>
<dbReference type="KEGG" id="ppyr:116174327"/>